<keyword evidence="2" id="KW-1185">Reference proteome</keyword>
<sequence length="154" mass="17090">MAGEVQWEGTGRDQAYSAVDAALTAQKECPLVERVGVKKRPQLLEIMSSEDFLFILYTSALITLVTHATHSRHLLVMKSLALAVRTPALATSVEGEEVEDQTAQSNQLVVELAGSAEVNDENQELLDHCFEHCNETELGVGELEHLRFVYTFPY</sequence>
<evidence type="ECO:0000313" key="2">
    <source>
        <dbReference type="Proteomes" id="UP000054549"/>
    </source>
</evidence>
<dbReference type="EMBL" id="KN818394">
    <property type="protein sequence ID" value="KIL56871.1"/>
    <property type="molecule type" value="Genomic_DNA"/>
</dbReference>
<evidence type="ECO:0000313" key="1">
    <source>
        <dbReference type="EMBL" id="KIL56871.1"/>
    </source>
</evidence>
<dbReference type="Proteomes" id="UP000054549">
    <property type="component" value="Unassembled WGS sequence"/>
</dbReference>
<dbReference type="AlphaFoldDB" id="A0A0C2WJM4"/>
<dbReference type="HOGENOM" id="CLU_143599_0_0_1"/>
<organism evidence="1 2">
    <name type="scientific">Amanita muscaria (strain Koide BX008)</name>
    <dbReference type="NCBI Taxonomy" id="946122"/>
    <lineage>
        <taxon>Eukaryota</taxon>
        <taxon>Fungi</taxon>
        <taxon>Dikarya</taxon>
        <taxon>Basidiomycota</taxon>
        <taxon>Agaricomycotina</taxon>
        <taxon>Agaricomycetes</taxon>
        <taxon>Agaricomycetidae</taxon>
        <taxon>Agaricales</taxon>
        <taxon>Pluteineae</taxon>
        <taxon>Amanitaceae</taxon>
        <taxon>Amanita</taxon>
    </lineage>
</organism>
<accession>A0A0C2WJM4</accession>
<reference evidence="1 2" key="1">
    <citation type="submission" date="2014-04" db="EMBL/GenBank/DDBJ databases">
        <title>Evolutionary Origins and Diversification of the Mycorrhizal Mutualists.</title>
        <authorList>
            <consortium name="DOE Joint Genome Institute"/>
            <consortium name="Mycorrhizal Genomics Consortium"/>
            <person name="Kohler A."/>
            <person name="Kuo A."/>
            <person name="Nagy L.G."/>
            <person name="Floudas D."/>
            <person name="Copeland A."/>
            <person name="Barry K.W."/>
            <person name="Cichocki N."/>
            <person name="Veneault-Fourrey C."/>
            <person name="LaButti K."/>
            <person name="Lindquist E.A."/>
            <person name="Lipzen A."/>
            <person name="Lundell T."/>
            <person name="Morin E."/>
            <person name="Murat C."/>
            <person name="Riley R."/>
            <person name="Ohm R."/>
            <person name="Sun H."/>
            <person name="Tunlid A."/>
            <person name="Henrissat B."/>
            <person name="Grigoriev I.V."/>
            <person name="Hibbett D.S."/>
            <person name="Martin F."/>
        </authorList>
    </citation>
    <scope>NUCLEOTIDE SEQUENCE [LARGE SCALE GENOMIC DNA]</scope>
    <source>
        <strain evidence="1 2">Koide BX008</strain>
    </source>
</reference>
<dbReference type="InParanoid" id="A0A0C2WJM4"/>
<protein>
    <submittedName>
        <fullName evidence="1">Uncharacterized protein</fullName>
    </submittedName>
</protein>
<proteinExistence type="predicted"/>
<name>A0A0C2WJM4_AMAMK</name>
<gene>
    <name evidence="1" type="ORF">M378DRAFT_16678</name>
</gene>